<keyword evidence="4" id="KW-1185">Reference proteome</keyword>
<gene>
    <name evidence="3" type="ORF">PDESU_04463</name>
</gene>
<protein>
    <recommendedName>
        <fullName evidence="5">Beta-barrel assembly-enhancing protease</fullName>
    </recommendedName>
</protein>
<evidence type="ECO:0000256" key="2">
    <source>
        <dbReference type="ARBA" id="ARBA00022803"/>
    </source>
</evidence>
<name>A0A6C2U7H5_PONDE</name>
<dbReference type="Pfam" id="PF13174">
    <property type="entry name" value="TPR_6"/>
    <property type="match status" value="1"/>
</dbReference>
<keyword evidence="1" id="KW-0677">Repeat</keyword>
<dbReference type="InterPro" id="IPR011990">
    <property type="entry name" value="TPR-like_helical_dom_sf"/>
</dbReference>
<evidence type="ECO:0008006" key="5">
    <source>
        <dbReference type="Google" id="ProtNLM"/>
    </source>
</evidence>
<dbReference type="Proteomes" id="UP000366872">
    <property type="component" value="Unassembled WGS sequence"/>
</dbReference>
<keyword evidence="2" id="KW-0802">TPR repeat</keyword>
<evidence type="ECO:0000313" key="3">
    <source>
        <dbReference type="EMBL" id="VGO15875.1"/>
    </source>
</evidence>
<dbReference type="Gene3D" id="1.25.40.10">
    <property type="entry name" value="Tetratricopeptide repeat domain"/>
    <property type="match status" value="3"/>
</dbReference>
<sequence>MPILSQPEGKAADYYRILERNPRPGYLFERFRDAWLEQHDLAELETFLAEEEMDLLLAFHYEAGGEPQRAVEVYGRLLEARPDWPQVLFYSASAHARLGHYPIAGKQVEKLLAQEPDAELRRKALALLGRCQVRAGRTEEGVQTWERMLADEGLDSGVADDLLDLLLAEGLHEKALELCNRMLAGTTDAFRGVELRMRKAIILVRLDRRDDAVACLREAFGKAGQGSWLRRDLLARIDRLYRGADNLDGLRMCLAEMRKVWPRSQQLQQRYAETLAATGKDAEALETARALVAAMPGEREVREWYAGFLLNLGETQEAIRLMVEFLDRFPDDNDLRLRMAALDEAKRTHWIWQYLEHSAARESDYLRAARELKRFGLDNEATSVYMEMLARWPESFDGREAVALHLARQGGVQLKLAMKHYEWLAVRCDLETLVRLSKTLLAVNDAPAAAHLLALRTDDFANEYRFAAARYEAAFAAGELDQALELGWVRVDLAQAPAELERSVAELLYLLKMEKKTKAWSERLENEQGRGIGRTWLLASLYLDAGEPGQADALLIGNPALRPCRLMLARHTRNLELLEQLLLELVEDDPASKSKWLRELVDVLHRAGKTGEALEWIAVWKGVSPNSTRPYELERDVLLEANRPDEAVAALRRAVARFDDSKELRRGLGLLYEKTGRAREAEQLYWRMLNAEEELRERLSLLADLIRVAQAGDRLDLLVEELERRSEKSGEALFPLLGLVECHRADRNVAARSEALERVLELRPNDLRVLREKARLEEELGNHAAARDLMLRIAQSDAPGDALRKVAEYELLFGDEQQAARLLDDPRLETADVVALAETLLEKGCLPLLTGFLREQATADADFDLLYLYALSLEEGGQPARAVEAFGRVLALADADSGNELERVLDSMRAGDAAYAYRQNGRLGPSGGWKPRDVPTAKRYALAHLGQLLAALPQGQRKAPPVPYGRLLLIDARWPLSSPEWWNEALRLYPDSDELALKRLSIAPQTLESEAAVRAALAHVPEGEPGVALDVLMRFLEKYPALIDQLPGVAGRMMQRTADLEKLAKAVGRRAMPRDPLREVPPGLAALVAPILEKAEATEGFPPGALHQLRMQQALLDGDYAAVAELLRQRFDREVDPKPVPPRTTASTRFPPDGLFDADALILQGLAGEVFFRDGLMEALRGRDDARLYCALALAHLNAPEEEVAARMEAIGAQAAPTDDERFALVCWHAERKPEQALRLMLELAEADAASGHRAWVEAMLLALAAPMDPVPENLKPELCGQLERMKPATHLGQKERFQLLALAERLGLPVESFFPAPGAAVAARPARTVHRVPDPYQQVRELIQKKQTAAALELVAGMLRKEAQSHLFSPQAAAPSSHHLVNSVREIQRNKLGPELLGGLAPKDDAPHPRRVFEHAFSCEMLGERDRALASYQRLYALRPEWRGATVRYVHLLALADPEAAAKVVAGFSPRMLAALVGMLQATLQDRSVTHEQRLALCGLVAKGLVDTPAPARNEFSNASMQLQQAVAANDWHEHRRGSLPGLFSVQEKGAFAEGWQPPDDFAQDAALAAIQQRRRELYLDMCKTMARIDALRLEGFTQLMRYLDHVGLAPDPGELLPLAEHILREGKGTAWSYSRGSGRGRTVSPMTFYLLEQRRAGRLDAVEALLGELAESNIYRDALAALLRIQAMEDGPDYAAAVGETLASRNWGYGFHEALLKLHDMDGRTTDLDAVFWERVRGWNGNYGASARSSAIAAWIDAKQEEADPQATVGFVQRLLEVSFSQSERELLGSVAEGGIGRQTHPSAYAKYQQVVQVLNQVGYRPDTVPGLVDLLAGYDHSIQEGRAAADLFRSHSSEAVRDAWLEQFGLFADWADYPFRTLPNARQPMLDLVLIRLRGAAGTASRERLMALETPTFGEGVLRVLLDTRSTSERPSRMLDYLEGQAETIVADPARHNDLFRWFDALVRASRSSVDPAGGGDVLALYNRWKVEHGLRRCERLLALDAADALANWNHWKQEWGEVVKALSATHPEELLAMSVHLAHVQRLEALAGGRAMDGAQVLRSMFGQASYTEAEARLAERMVDALADDPARAWLREYRRMLSYRMFERVERRLRAEGADQRTARFGACCEILAVLLDGHGTALEGVQSCVARIDRNDFPKLAAWLAEAQLPESDMKRLLETYLAGREGDAAWVKAYLSDESKPPGERLQAYSWLVGTGADKLAVLDEPELVLGLLELGGDGPTDPIPGNAYLTLVHHVRGMEPVKDRLALAQRLFVLWKGGKVNLSGADANSLRLLAGLAAEVGLVEEAVAFLSTPELAESPQTYAVALRHGLDAFVAEQLPRKLLGLENAYRAAEVWINKEAAGRREAIAAQVADPELRLLVELFIAVLPVKAGQNKYLVDHKTLVPLLKRAAEELTKPEHVEWVATTMEHNRIKQGLEPINRLYAETMSVSTVLRKNDRAMSNIYLRYLGELAAETNLVRLGELADQLVGNVGADDVRHAHRKSVCNALVKYTVESGDQALMETGMAIGFGLWAQERAAGWVGDRQSCYWFVGKAASMGMKDPAAALLAVPELLACPETYAVALRAGLDAFVADRLPDHLLALENNYAPQRVWIPQEAAERREAIALPVDDAAMRLLVELFVAILPTRTEGDRFLVDAETLEPLLARAACELTDPEQIRWVVNTFIYGATKEAVPEFDQFFTRKMPADVVLHVSTGHLLDAYGRYVDELAASRDYARLSEIVDRLNGGISAADLESPGSRRFCDRLVRYALYSGNDSLVPKGIGLGMQVEGLANPDQEPKRGDVLRKHGWVEFDPSVYGLDLVDDSERLDAFDRFDVEIMKTIQHRFTLLGLDPDKAPDRSRGQRAILADWIERAGRTGFAPLRKTLYMFLWNYGTTQEELAAHSAWLDGQGGESLMQDQVKAILAMVRLQKGGGEEQALLSDVSRYLGRPDLDVAEKVRVCVKITSDLSSKQRKALVPVVLGALAESDALAMSHGYTVLPSAPVPPGLEDYPLYQRIANGRFRRLALLEDEEKRDKDTRESALLLLETLFALGRTDDALGLMNDEGFQLYLEPKAFALALENGQVEWCEQRVEELVLSYAPPGGHRELVPDSPAVQRLIDSVDDPDIQLAARVLFWELARKTSSRDKMVFDGVDPVGHVFSNPLCGIQVRRLLESRGMADPTDPDPCTAAWIASVNLDELPQLVEKFTLLEREAFERFVYGLFEGGQMARVCAMYERLAAETFDVPTADWLVDLPVTRNGTYCYSMYRGRAIKAPARFKDVDVESWKVLLEAMDRIHRNSESRRWLSNDVARAAFCISALLEDPKFLESLKINRVSRPALLFPAFTLYSGAHWDYANYAKMERALSGYVSALQAAKARGGTNEPGRQPWPEVAADVLNYFPYSKNKTHWSRFLVETFPDLFPSLVQGGTAGKKVSDGVFLKALREGELEWCKEYVEGFVVSFSPLSGRRPAVEESPALLELAESVSDPALRLAARLMFWEMARRSSSKDRLDVDIEALGEMEFADPLCAVQVYHVLENRGLVGAAELERYACAWVDDTGLDAVLGRIKDLSSLEFVAFETYINALLDSGRIGEVCAIYEKLCKQTYWANLANRLVELPSLRTEALRFQLSKGQPVTAPGRFNPVDIERWFELLKLTDRLHATSTPDKWDSNVVGAPYLVASILSGRPGEFRKFHRRGVGRASTTFPVFTLFAGLQDGDADPEKMKDVLEQFCAALTRYKASGEINTLNHMKWSSVTSAVLATYPYSEDREKWFEVLAGIVPEPLDREALLKPR</sequence>
<dbReference type="SUPFAM" id="SSF48452">
    <property type="entry name" value="TPR-like"/>
    <property type="match status" value="3"/>
</dbReference>
<dbReference type="PANTHER" id="PTHR45586:SF1">
    <property type="entry name" value="LIPOPOLYSACCHARIDE ASSEMBLY PROTEIN B"/>
    <property type="match status" value="1"/>
</dbReference>
<accession>A0A6C2U7H5</accession>
<dbReference type="EMBL" id="CAAHFG010000003">
    <property type="protein sequence ID" value="VGO15875.1"/>
    <property type="molecule type" value="Genomic_DNA"/>
</dbReference>
<reference evidence="3 4" key="1">
    <citation type="submission" date="2019-04" db="EMBL/GenBank/DDBJ databases">
        <authorList>
            <person name="Van Vliet M D."/>
        </authorList>
    </citation>
    <scope>NUCLEOTIDE SEQUENCE [LARGE SCALE GENOMIC DNA]</scope>
    <source>
        <strain evidence="3 4">F1</strain>
    </source>
</reference>
<dbReference type="PANTHER" id="PTHR45586">
    <property type="entry name" value="TPR REPEAT-CONTAINING PROTEIN PA4667"/>
    <property type="match status" value="1"/>
</dbReference>
<evidence type="ECO:0000313" key="4">
    <source>
        <dbReference type="Proteomes" id="UP000366872"/>
    </source>
</evidence>
<dbReference type="InterPro" id="IPR019734">
    <property type="entry name" value="TPR_rpt"/>
</dbReference>
<dbReference type="InterPro" id="IPR051012">
    <property type="entry name" value="CellSynth/LPSAsmb/PSIAsmb"/>
</dbReference>
<proteinExistence type="predicted"/>
<organism evidence="3 4">
    <name type="scientific">Pontiella desulfatans</name>
    <dbReference type="NCBI Taxonomy" id="2750659"/>
    <lineage>
        <taxon>Bacteria</taxon>
        <taxon>Pseudomonadati</taxon>
        <taxon>Kiritimatiellota</taxon>
        <taxon>Kiritimatiellia</taxon>
        <taxon>Kiritimatiellales</taxon>
        <taxon>Pontiellaceae</taxon>
        <taxon>Pontiella</taxon>
    </lineage>
</organism>
<dbReference type="RefSeq" id="WP_136081441.1">
    <property type="nucleotide sequence ID" value="NZ_CAAHFG010000003.1"/>
</dbReference>
<evidence type="ECO:0000256" key="1">
    <source>
        <dbReference type="ARBA" id="ARBA00022737"/>
    </source>
</evidence>